<dbReference type="PROSITE" id="PS00086">
    <property type="entry name" value="CYTOCHROME_P450"/>
    <property type="match status" value="1"/>
</dbReference>
<keyword evidence="3 7" id="KW-0479">Metal-binding</keyword>
<keyword evidence="8" id="KW-0812">Transmembrane</keyword>
<keyword evidence="5 7" id="KW-0408">Iron</keyword>
<organism evidence="9 10">
    <name type="scientific">Lineolata rhizophorae</name>
    <dbReference type="NCBI Taxonomy" id="578093"/>
    <lineage>
        <taxon>Eukaryota</taxon>
        <taxon>Fungi</taxon>
        <taxon>Dikarya</taxon>
        <taxon>Ascomycota</taxon>
        <taxon>Pezizomycotina</taxon>
        <taxon>Dothideomycetes</taxon>
        <taxon>Dothideomycetes incertae sedis</taxon>
        <taxon>Lineolatales</taxon>
        <taxon>Lineolataceae</taxon>
        <taxon>Lineolata</taxon>
    </lineage>
</organism>
<evidence type="ECO:0000256" key="6">
    <source>
        <dbReference type="ARBA" id="ARBA00023033"/>
    </source>
</evidence>
<dbReference type="InterPro" id="IPR017972">
    <property type="entry name" value="Cyt_P450_CS"/>
</dbReference>
<dbReference type="CDD" id="cd11062">
    <property type="entry name" value="CYP58-like"/>
    <property type="match status" value="1"/>
</dbReference>
<dbReference type="InterPro" id="IPR001128">
    <property type="entry name" value="Cyt_P450"/>
</dbReference>
<dbReference type="GO" id="GO:0004497">
    <property type="term" value="F:monooxygenase activity"/>
    <property type="evidence" value="ECO:0007669"/>
    <property type="project" value="UniProtKB-KW"/>
</dbReference>
<keyword evidence="8" id="KW-1133">Transmembrane helix</keyword>
<dbReference type="PANTHER" id="PTHR24305">
    <property type="entry name" value="CYTOCHROME P450"/>
    <property type="match status" value="1"/>
</dbReference>
<dbReference type="EMBL" id="MU001678">
    <property type="protein sequence ID" value="KAF2458298.1"/>
    <property type="molecule type" value="Genomic_DNA"/>
</dbReference>
<comment type="similarity">
    <text evidence="2 7">Belongs to the cytochrome P450 family.</text>
</comment>
<dbReference type="AlphaFoldDB" id="A0A6A6P3H1"/>
<sequence>MPTLSMPTLHFPSTLSFPSNLPSLPSGLPSIPTEFPSLPSELPSLPSMFPSLPSKLPSLPTALPPWPSSLPSFAELQESLPSKIPSASAVLESARSLPPKTIAVYAVGAFVAYCFWLAVYRLFLSPLAKFPGRKLAALTGWYEFYYDVIQTGMYWEQVGKMHEEYGPIIRISPWEIHINDPSAWEPLYSAKNDKYDFGIRAIGLPDSTVGTVAHGLHRRRRAALSPFFSRRGVERFGHVIYSAFDAFAARLEDARAVRAEAVARAGRGGQDTIDAVRQLSAEDEARAGVVDMGGLWHQLAVDIVTEYAFARGYGLVANRERGDRWVEMLRVVLRQAKTLQHFPLLLRVKDAVAVLPPRWVRALFGDGLASVVAFQDDMRAQIGAIMRGAPDAGDAIRYKTHPTIFHDLLRSESIPPAEKRLERLWQDGQSVVIGGSETVATVFKHITFHLLDRPAALARLRRELDEGGFMTAAMRAAGERPRWQDLERCRYLRGVVMEGLRMSLPAVQRMNRVLPRQERVFVLPERGRRRRPGRNGAGAAVTASEKLVMKEWVVPRGTPVSMSPHLLHFDEAIFPRPREFRPERWLDDFVADPVAAMTTGKERRLAKYIAAFGYGTRICVGMNLAYAEMHTLVALLFGPNTPHEFNLKLYHTKVEDINFKHDFVVGGPPLESKGCRVIVE</sequence>
<keyword evidence="6 7" id="KW-0503">Monooxygenase</keyword>
<keyword evidence="8" id="KW-0472">Membrane</keyword>
<evidence type="ECO:0000256" key="4">
    <source>
        <dbReference type="ARBA" id="ARBA00023002"/>
    </source>
</evidence>
<keyword evidence="4 7" id="KW-0560">Oxidoreductase</keyword>
<name>A0A6A6P3H1_9PEZI</name>
<evidence type="ECO:0000313" key="10">
    <source>
        <dbReference type="Proteomes" id="UP000799766"/>
    </source>
</evidence>
<accession>A0A6A6P3H1</accession>
<proteinExistence type="inferred from homology"/>
<dbReference type="GO" id="GO:0020037">
    <property type="term" value="F:heme binding"/>
    <property type="evidence" value="ECO:0007669"/>
    <property type="project" value="InterPro"/>
</dbReference>
<reference evidence="9" key="1">
    <citation type="journal article" date="2020" name="Stud. Mycol.">
        <title>101 Dothideomycetes genomes: a test case for predicting lifestyles and emergence of pathogens.</title>
        <authorList>
            <person name="Haridas S."/>
            <person name="Albert R."/>
            <person name="Binder M."/>
            <person name="Bloem J."/>
            <person name="Labutti K."/>
            <person name="Salamov A."/>
            <person name="Andreopoulos B."/>
            <person name="Baker S."/>
            <person name="Barry K."/>
            <person name="Bills G."/>
            <person name="Bluhm B."/>
            <person name="Cannon C."/>
            <person name="Castanera R."/>
            <person name="Culley D."/>
            <person name="Daum C."/>
            <person name="Ezra D."/>
            <person name="Gonzalez J."/>
            <person name="Henrissat B."/>
            <person name="Kuo A."/>
            <person name="Liang C."/>
            <person name="Lipzen A."/>
            <person name="Lutzoni F."/>
            <person name="Magnuson J."/>
            <person name="Mondo S."/>
            <person name="Nolan M."/>
            <person name="Ohm R."/>
            <person name="Pangilinan J."/>
            <person name="Park H.-J."/>
            <person name="Ramirez L."/>
            <person name="Alfaro M."/>
            <person name="Sun H."/>
            <person name="Tritt A."/>
            <person name="Yoshinaga Y."/>
            <person name="Zwiers L.-H."/>
            <person name="Turgeon B."/>
            <person name="Goodwin S."/>
            <person name="Spatafora J."/>
            <person name="Crous P."/>
            <person name="Grigoriev I."/>
        </authorList>
    </citation>
    <scope>NUCLEOTIDE SEQUENCE</scope>
    <source>
        <strain evidence="9">ATCC 16933</strain>
    </source>
</reference>
<dbReference type="GO" id="GO:0016705">
    <property type="term" value="F:oxidoreductase activity, acting on paired donors, with incorporation or reduction of molecular oxygen"/>
    <property type="evidence" value="ECO:0007669"/>
    <property type="project" value="InterPro"/>
</dbReference>
<dbReference type="OrthoDB" id="3945418at2759"/>
<dbReference type="GO" id="GO:0005506">
    <property type="term" value="F:iron ion binding"/>
    <property type="evidence" value="ECO:0007669"/>
    <property type="project" value="InterPro"/>
</dbReference>
<evidence type="ECO:0000256" key="5">
    <source>
        <dbReference type="ARBA" id="ARBA00023004"/>
    </source>
</evidence>
<comment type="cofactor">
    <cofactor evidence="1">
        <name>heme</name>
        <dbReference type="ChEBI" id="CHEBI:30413"/>
    </cofactor>
</comment>
<evidence type="ECO:0000256" key="2">
    <source>
        <dbReference type="ARBA" id="ARBA00010617"/>
    </source>
</evidence>
<evidence type="ECO:0000256" key="1">
    <source>
        <dbReference type="ARBA" id="ARBA00001971"/>
    </source>
</evidence>
<evidence type="ECO:0000256" key="8">
    <source>
        <dbReference type="SAM" id="Phobius"/>
    </source>
</evidence>
<dbReference type="Gene3D" id="1.10.630.10">
    <property type="entry name" value="Cytochrome P450"/>
    <property type="match status" value="1"/>
</dbReference>
<dbReference type="InterPro" id="IPR050121">
    <property type="entry name" value="Cytochrome_P450_monoxygenase"/>
</dbReference>
<keyword evidence="7" id="KW-0349">Heme</keyword>
<evidence type="ECO:0000256" key="3">
    <source>
        <dbReference type="ARBA" id="ARBA00022723"/>
    </source>
</evidence>
<protein>
    <submittedName>
        <fullName evidence="9">Cytochrome P450</fullName>
    </submittedName>
</protein>
<evidence type="ECO:0000313" key="9">
    <source>
        <dbReference type="EMBL" id="KAF2458298.1"/>
    </source>
</evidence>
<dbReference type="PANTHER" id="PTHR24305:SF157">
    <property type="entry name" value="N-ACETYLTRYPTOPHAN 6-HYDROXYLASE IVOC-RELATED"/>
    <property type="match status" value="1"/>
</dbReference>
<keyword evidence="10" id="KW-1185">Reference proteome</keyword>
<evidence type="ECO:0000256" key="7">
    <source>
        <dbReference type="RuleBase" id="RU000461"/>
    </source>
</evidence>
<dbReference type="Pfam" id="PF00067">
    <property type="entry name" value="p450"/>
    <property type="match status" value="2"/>
</dbReference>
<gene>
    <name evidence="9" type="ORF">BDY21DRAFT_371145</name>
</gene>
<dbReference type="SUPFAM" id="SSF48264">
    <property type="entry name" value="Cytochrome P450"/>
    <property type="match status" value="1"/>
</dbReference>
<dbReference type="InterPro" id="IPR036396">
    <property type="entry name" value="Cyt_P450_sf"/>
</dbReference>
<dbReference type="Proteomes" id="UP000799766">
    <property type="component" value="Unassembled WGS sequence"/>
</dbReference>
<feature type="transmembrane region" description="Helical" evidence="8">
    <location>
        <begin position="102"/>
        <end position="124"/>
    </location>
</feature>